<dbReference type="STRING" id="417102.CA982_10885"/>
<evidence type="ECO:0000259" key="2">
    <source>
        <dbReference type="PROSITE" id="PS50995"/>
    </source>
</evidence>
<dbReference type="InterPro" id="IPR039422">
    <property type="entry name" value="MarR/SlyA-like"/>
</dbReference>
<dbReference type="PANTHER" id="PTHR33164:SF57">
    <property type="entry name" value="MARR-FAMILY TRANSCRIPTIONAL REGULATOR"/>
    <property type="match status" value="1"/>
</dbReference>
<dbReference type="PROSITE" id="PS50995">
    <property type="entry name" value="HTH_MARR_2"/>
    <property type="match status" value="1"/>
</dbReference>
<proteinExistence type="predicted"/>
<evidence type="ECO:0000256" key="1">
    <source>
        <dbReference type="SAM" id="MobiDB-lite"/>
    </source>
</evidence>
<dbReference type="SUPFAM" id="SSF46785">
    <property type="entry name" value="Winged helix' DNA-binding domain"/>
    <property type="match status" value="1"/>
</dbReference>
<dbReference type="GO" id="GO:0006950">
    <property type="term" value="P:response to stress"/>
    <property type="evidence" value="ECO:0007669"/>
    <property type="project" value="TreeGrafter"/>
</dbReference>
<feature type="compositionally biased region" description="Polar residues" evidence="1">
    <location>
        <begin position="1"/>
        <end position="11"/>
    </location>
</feature>
<dbReference type="RefSeq" id="WP_086535351.1">
    <property type="nucleotide sequence ID" value="NZ_NGFO01000010.1"/>
</dbReference>
<evidence type="ECO:0000313" key="3">
    <source>
        <dbReference type="EMBL" id="OUC78887.1"/>
    </source>
</evidence>
<protein>
    <submittedName>
        <fullName evidence="3">MarR family transcriptional regulator</fullName>
    </submittedName>
</protein>
<dbReference type="Pfam" id="PF12802">
    <property type="entry name" value="MarR_2"/>
    <property type="match status" value="1"/>
</dbReference>
<dbReference type="InterPro" id="IPR000835">
    <property type="entry name" value="HTH_MarR-typ"/>
</dbReference>
<dbReference type="EMBL" id="NGFO01000010">
    <property type="protein sequence ID" value="OUC78887.1"/>
    <property type="molecule type" value="Genomic_DNA"/>
</dbReference>
<dbReference type="InterPro" id="IPR036390">
    <property type="entry name" value="WH_DNA-bd_sf"/>
</dbReference>
<dbReference type="Proteomes" id="UP000194632">
    <property type="component" value="Unassembled WGS sequence"/>
</dbReference>
<keyword evidence="4" id="KW-1185">Reference proteome</keyword>
<feature type="domain" description="HTH marR-type" evidence="2">
    <location>
        <begin position="28"/>
        <end position="162"/>
    </location>
</feature>
<dbReference type="AlphaFoldDB" id="A0A243QBA6"/>
<dbReference type="PRINTS" id="PR00598">
    <property type="entry name" value="HTHMARR"/>
</dbReference>
<dbReference type="Gene3D" id="1.10.10.10">
    <property type="entry name" value="Winged helix-like DNA-binding domain superfamily/Winged helix DNA-binding domain"/>
    <property type="match status" value="1"/>
</dbReference>
<dbReference type="PANTHER" id="PTHR33164">
    <property type="entry name" value="TRANSCRIPTIONAL REGULATOR, MARR FAMILY"/>
    <property type="match status" value="1"/>
</dbReference>
<feature type="region of interest" description="Disordered" evidence="1">
    <location>
        <begin position="1"/>
        <end position="29"/>
    </location>
</feature>
<name>A0A243QBA6_9ACTN</name>
<dbReference type="SMART" id="SM00347">
    <property type="entry name" value="HTH_MARR"/>
    <property type="match status" value="1"/>
</dbReference>
<evidence type="ECO:0000313" key="4">
    <source>
        <dbReference type="Proteomes" id="UP000194632"/>
    </source>
</evidence>
<comment type="caution">
    <text evidence="3">The sequence shown here is derived from an EMBL/GenBank/DDBJ whole genome shotgun (WGS) entry which is preliminary data.</text>
</comment>
<dbReference type="OrthoDB" id="122135at2"/>
<sequence length="174" mass="19285">MGSEMTASTDDSAGPEPSGTDPSGIDPISGLEAELTDFWRRGRVRTRLRARAIDPRLDPSCYPLITVLARHNSMPMSDLVTAVGMEKSTVTRQIDAIVRLGLAERHPDPRDARARVVTLTDHGRERIDAVLASAVTDWRARLAQWDPDDIRTLTHLLHRLTEATNDPEAREGSR</sequence>
<accession>A0A243QBA6</accession>
<gene>
    <name evidence="3" type="ORF">CA982_10885</name>
</gene>
<reference evidence="3 4" key="1">
    <citation type="submission" date="2017-05" db="EMBL/GenBank/DDBJ databases">
        <title>Biotechnological potential of actinobacteria isolated from South African environments.</title>
        <authorList>
            <person name="Le Roes-Hill M."/>
            <person name="Prins A."/>
            <person name="Durrell K.A."/>
        </authorList>
    </citation>
    <scope>NUCLEOTIDE SEQUENCE [LARGE SCALE GENOMIC DNA]</scope>
    <source>
        <strain evidence="3">BS2</strain>
    </source>
</reference>
<dbReference type="GO" id="GO:0003700">
    <property type="term" value="F:DNA-binding transcription factor activity"/>
    <property type="evidence" value="ECO:0007669"/>
    <property type="project" value="InterPro"/>
</dbReference>
<organism evidence="3 4">
    <name type="scientific">Gordonia lacunae</name>
    <dbReference type="NCBI Taxonomy" id="417102"/>
    <lineage>
        <taxon>Bacteria</taxon>
        <taxon>Bacillati</taxon>
        <taxon>Actinomycetota</taxon>
        <taxon>Actinomycetes</taxon>
        <taxon>Mycobacteriales</taxon>
        <taxon>Gordoniaceae</taxon>
        <taxon>Gordonia</taxon>
    </lineage>
</organism>
<dbReference type="InterPro" id="IPR036388">
    <property type="entry name" value="WH-like_DNA-bd_sf"/>
</dbReference>